<dbReference type="Gene3D" id="3.10.180.10">
    <property type="entry name" value="2,3-Dihydroxybiphenyl 1,2-Dioxygenase, domain 1"/>
    <property type="match status" value="2"/>
</dbReference>
<dbReference type="CDD" id="cd06587">
    <property type="entry name" value="VOC"/>
    <property type="match status" value="1"/>
</dbReference>
<reference evidence="2 3" key="1">
    <citation type="submission" date="2024-09" db="EMBL/GenBank/DDBJ databases">
        <authorList>
            <person name="Sun Q."/>
            <person name="Mori K."/>
        </authorList>
    </citation>
    <scope>NUCLEOTIDE SEQUENCE [LARGE SCALE GENOMIC DNA]</scope>
    <source>
        <strain evidence="2 3">JCM 12520</strain>
    </source>
</reference>
<dbReference type="PROSITE" id="PS51819">
    <property type="entry name" value="VOC"/>
    <property type="match status" value="2"/>
</dbReference>
<dbReference type="InterPro" id="IPR004360">
    <property type="entry name" value="Glyas_Fos-R_dOase_dom"/>
</dbReference>
<dbReference type="InterPro" id="IPR029068">
    <property type="entry name" value="Glyas_Bleomycin-R_OHBP_Dase"/>
</dbReference>
<dbReference type="Pfam" id="PF00903">
    <property type="entry name" value="Glyoxalase"/>
    <property type="match status" value="2"/>
</dbReference>
<dbReference type="RefSeq" id="WP_344915778.1">
    <property type="nucleotide sequence ID" value="NZ_BAAAYO010000017.1"/>
</dbReference>
<keyword evidence="3" id="KW-1185">Reference proteome</keyword>
<comment type="caution">
    <text evidence="2">The sequence shown here is derived from an EMBL/GenBank/DDBJ whole genome shotgun (WGS) entry which is preliminary data.</text>
</comment>
<feature type="domain" description="VOC" evidence="1">
    <location>
        <begin position="8"/>
        <end position="130"/>
    </location>
</feature>
<proteinExistence type="predicted"/>
<dbReference type="SUPFAM" id="SSF54593">
    <property type="entry name" value="Glyoxalase/Bleomycin resistance protein/Dihydroxybiphenyl dioxygenase"/>
    <property type="match status" value="2"/>
</dbReference>
<dbReference type="EMBL" id="JBHMAG010000008">
    <property type="protein sequence ID" value="MFB9751988.1"/>
    <property type="molecule type" value="Genomic_DNA"/>
</dbReference>
<dbReference type="InterPro" id="IPR037523">
    <property type="entry name" value="VOC_core"/>
</dbReference>
<protein>
    <submittedName>
        <fullName evidence="2">VOC family protein</fullName>
    </submittedName>
</protein>
<sequence>MAQPKTIGSSLTVLLVSDTAKSQAYYRDVLGFDVTDWWAERDGLNGLALKLLQAASPEDVRPKAAAKGSSVGVDIYAYVDTWAKLESLYKEFKEKGAFLAQDIVTYPDGGPWKEFIVRDPDGYGIAIGGVDGRPGGMRSPIRPHVGAVRLAVRDLDRAVERYARLLDLNVNPVDRFDGKLHTFKLENGTDLVLEARDSEDRVDDARISPSSSQSFTVYAADIDAAYNFSISAGFEEAEGIDRTSGQAHFRIRDDDGNKVIVVQSQKARVSRRSQR</sequence>
<name>A0ABV5VV77_9BACL</name>
<evidence type="ECO:0000313" key="2">
    <source>
        <dbReference type="EMBL" id="MFB9751988.1"/>
    </source>
</evidence>
<evidence type="ECO:0000313" key="3">
    <source>
        <dbReference type="Proteomes" id="UP001589619"/>
    </source>
</evidence>
<accession>A0ABV5VV77</accession>
<dbReference type="PANTHER" id="PTHR36503:SF1">
    <property type="entry name" value="BLR2520 PROTEIN"/>
    <property type="match status" value="1"/>
</dbReference>
<dbReference type="PANTHER" id="PTHR36503">
    <property type="entry name" value="BLR2520 PROTEIN"/>
    <property type="match status" value="1"/>
</dbReference>
<feature type="domain" description="VOC" evidence="1">
    <location>
        <begin position="144"/>
        <end position="264"/>
    </location>
</feature>
<dbReference type="Proteomes" id="UP001589619">
    <property type="component" value="Unassembled WGS sequence"/>
</dbReference>
<evidence type="ECO:0000259" key="1">
    <source>
        <dbReference type="PROSITE" id="PS51819"/>
    </source>
</evidence>
<organism evidence="2 3">
    <name type="scientific">Paenibacillus hodogayensis</name>
    <dbReference type="NCBI Taxonomy" id="279208"/>
    <lineage>
        <taxon>Bacteria</taxon>
        <taxon>Bacillati</taxon>
        <taxon>Bacillota</taxon>
        <taxon>Bacilli</taxon>
        <taxon>Bacillales</taxon>
        <taxon>Paenibacillaceae</taxon>
        <taxon>Paenibacillus</taxon>
    </lineage>
</organism>
<gene>
    <name evidence="2" type="ORF">ACFFNY_10515</name>
</gene>